<proteinExistence type="predicted"/>
<accession>A0ABY6D7M2</accession>
<dbReference type="RefSeq" id="WP_263047153.1">
    <property type="nucleotide sequence ID" value="NZ_CP106738.1"/>
</dbReference>
<gene>
    <name evidence="1" type="ORF">N7U68_13640</name>
</gene>
<name>A0ABY6D7M2_9RHOB</name>
<keyword evidence="2" id="KW-1185">Reference proteome</keyword>
<dbReference type="SUPFAM" id="SSF53756">
    <property type="entry name" value="UDP-Glycosyltransferase/glycogen phosphorylase"/>
    <property type="match status" value="1"/>
</dbReference>
<dbReference type="Proteomes" id="UP001064087">
    <property type="component" value="Chromosome"/>
</dbReference>
<sequence length="288" mass="32185">MLQASPKIAILPSNMKLGPRPGMIPLEQLIWPLGVPADISGHCLRDLDPDDHLIVFPRTTLHFRPFWGIRAHISIMVMEPPAIHGHHLQKLRWSHRRFYRVLTCNETLLAAIPNGIFFAHGSTWVPEWRDLDVTKTRMTSLIASAKRSQEGHQLRHSVAAWANAKGLDVDTMGGGYIPFGAKAEGLAPYRYSIVIENVREPNYFTEKLLDAVLCETVPIYWGCPNIADFIDTSGMILCQCEADIHRAVQDVSEAQYETLRPALIRAQGQADGWGDYMGRAAQAVLNSA</sequence>
<evidence type="ECO:0000313" key="2">
    <source>
        <dbReference type="Proteomes" id="UP001064087"/>
    </source>
</evidence>
<dbReference type="EMBL" id="CP106738">
    <property type="protein sequence ID" value="UXX82141.1"/>
    <property type="molecule type" value="Genomic_DNA"/>
</dbReference>
<dbReference type="InterPro" id="IPR038577">
    <property type="entry name" value="GT10-like_C_sf"/>
</dbReference>
<reference evidence="1" key="1">
    <citation type="submission" date="2022-10" db="EMBL/GenBank/DDBJ databases">
        <title>Roseovarius pelagicus sp. nov., isolated from Arctic seawater.</title>
        <authorList>
            <person name="Hong Y.W."/>
            <person name="Hwang C.Y."/>
        </authorList>
    </citation>
    <scope>NUCLEOTIDE SEQUENCE</scope>
    <source>
        <strain evidence="1">HL-MP18</strain>
    </source>
</reference>
<organism evidence="1 2">
    <name type="scientific">Roseovarius pelagicus</name>
    <dbReference type="NCBI Taxonomy" id="2980108"/>
    <lineage>
        <taxon>Bacteria</taxon>
        <taxon>Pseudomonadati</taxon>
        <taxon>Pseudomonadota</taxon>
        <taxon>Alphaproteobacteria</taxon>
        <taxon>Rhodobacterales</taxon>
        <taxon>Roseobacteraceae</taxon>
        <taxon>Roseovarius</taxon>
    </lineage>
</organism>
<dbReference type="Gene3D" id="3.40.50.11660">
    <property type="entry name" value="Glycosyl transferase family 10, C-terminal domain"/>
    <property type="match status" value="1"/>
</dbReference>
<protein>
    <recommendedName>
        <fullName evidence="3">Glycosyltransferase family 10 (Fucosyltransferase) C-term</fullName>
    </recommendedName>
</protein>
<evidence type="ECO:0008006" key="3">
    <source>
        <dbReference type="Google" id="ProtNLM"/>
    </source>
</evidence>
<evidence type="ECO:0000313" key="1">
    <source>
        <dbReference type="EMBL" id="UXX82141.1"/>
    </source>
</evidence>